<dbReference type="PANTHER" id="PTHR21600">
    <property type="entry name" value="MITOCHONDRIAL RNA PSEUDOURIDINE SYNTHASE"/>
    <property type="match status" value="1"/>
</dbReference>
<evidence type="ECO:0000256" key="3">
    <source>
        <dbReference type="PIRSR" id="PIRSR606225-1"/>
    </source>
</evidence>
<proteinExistence type="inferred from homology"/>
<dbReference type="InterPro" id="IPR006225">
    <property type="entry name" value="PsdUridine_synth_RluC/D"/>
</dbReference>
<dbReference type="CDD" id="cd02869">
    <property type="entry name" value="PseudoU_synth_RluA_like"/>
    <property type="match status" value="1"/>
</dbReference>
<keyword evidence="7" id="KW-1185">Reference proteome</keyword>
<evidence type="ECO:0000259" key="5">
    <source>
        <dbReference type="Pfam" id="PF00849"/>
    </source>
</evidence>
<protein>
    <recommendedName>
        <fullName evidence="4">Pseudouridine synthase</fullName>
        <ecNumber evidence="4">5.4.99.-</ecNumber>
    </recommendedName>
</protein>
<dbReference type="PANTHER" id="PTHR21600:SF71">
    <property type="entry name" value="PSEUDOURIDINE SYNTHASE"/>
    <property type="match status" value="1"/>
</dbReference>
<accession>A0A3A6PT22</accession>
<dbReference type="AlphaFoldDB" id="A0A3A6PT22"/>
<dbReference type="EC" id="5.4.99.-" evidence="4"/>
<dbReference type="GO" id="GO:0009982">
    <property type="term" value="F:pseudouridine synthase activity"/>
    <property type="evidence" value="ECO:0007669"/>
    <property type="project" value="InterPro"/>
</dbReference>
<dbReference type="EMBL" id="QXQB01000001">
    <property type="protein sequence ID" value="RJX41429.1"/>
    <property type="molecule type" value="Genomic_DNA"/>
</dbReference>
<dbReference type="NCBIfam" id="TIGR00005">
    <property type="entry name" value="rluA_subfam"/>
    <property type="match status" value="1"/>
</dbReference>
<comment type="similarity">
    <text evidence="2 4">Belongs to the pseudouridine synthase RluA family.</text>
</comment>
<dbReference type="Pfam" id="PF00849">
    <property type="entry name" value="PseudoU_synth_2"/>
    <property type="match status" value="1"/>
</dbReference>
<dbReference type="GO" id="GO:0003723">
    <property type="term" value="F:RNA binding"/>
    <property type="evidence" value="ECO:0007669"/>
    <property type="project" value="InterPro"/>
</dbReference>
<dbReference type="Gene3D" id="3.30.2350.10">
    <property type="entry name" value="Pseudouridine synthase"/>
    <property type="match status" value="1"/>
</dbReference>
<name>A0A3A6PT22_9BACL</name>
<dbReference type="InterPro" id="IPR050188">
    <property type="entry name" value="RluA_PseudoU_synthase"/>
</dbReference>
<comment type="function">
    <text evidence="4">Responsible for synthesis of pseudouridine from uracil.</text>
</comment>
<dbReference type="RefSeq" id="WP_120107855.1">
    <property type="nucleotide sequence ID" value="NZ_QXQB01000001.1"/>
</dbReference>
<feature type="active site" evidence="3">
    <location>
        <position position="162"/>
    </location>
</feature>
<organism evidence="6 7">
    <name type="scientific">Paenibacillus pinisoli</name>
    <dbReference type="NCBI Taxonomy" id="1276110"/>
    <lineage>
        <taxon>Bacteria</taxon>
        <taxon>Bacillati</taxon>
        <taxon>Bacillota</taxon>
        <taxon>Bacilli</taxon>
        <taxon>Bacillales</taxon>
        <taxon>Paenibacillaceae</taxon>
        <taxon>Paenibacillus</taxon>
    </lineage>
</organism>
<dbReference type="InterPro" id="IPR006145">
    <property type="entry name" value="PsdUridine_synth_RsuA/RluA"/>
</dbReference>
<feature type="domain" description="Pseudouridine synthase RsuA/RluA-like" evidence="5">
    <location>
        <begin position="116"/>
        <end position="266"/>
    </location>
</feature>
<reference evidence="6 7" key="1">
    <citation type="submission" date="2018-09" db="EMBL/GenBank/DDBJ databases">
        <title>Paenibacillus aracenensis nov. sp. isolated from a cave in southern Spain.</title>
        <authorList>
            <person name="Jurado V."/>
            <person name="Gutierrez-Patricio S."/>
            <person name="Gonzalez-Pimentel J.L."/>
            <person name="Miller A.Z."/>
            <person name="Laiz L."/>
            <person name="Saiz-Jimenez C."/>
        </authorList>
    </citation>
    <scope>NUCLEOTIDE SEQUENCE [LARGE SCALE GENOMIC DNA]</scope>
    <source>
        <strain evidence="6 7">JCM 19203</strain>
    </source>
</reference>
<keyword evidence="4" id="KW-0413">Isomerase</keyword>
<dbReference type="GO" id="GO:0140098">
    <property type="term" value="F:catalytic activity, acting on RNA"/>
    <property type="evidence" value="ECO:0007669"/>
    <property type="project" value="UniProtKB-ARBA"/>
</dbReference>
<dbReference type="GO" id="GO:0000455">
    <property type="term" value="P:enzyme-directed rRNA pseudouridine synthesis"/>
    <property type="evidence" value="ECO:0007669"/>
    <property type="project" value="TreeGrafter"/>
</dbReference>
<evidence type="ECO:0000256" key="1">
    <source>
        <dbReference type="ARBA" id="ARBA00000073"/>
    </source>
</evidence>
<comment type="caution">
    <text evidence="6">The sequence shown here is derived from an EMBL/GenBank/DDBJ whole genome shotgun (WGS) entry which is preliminary data.</text>
</comment>
<comment type="catalytic activity">
    <reaction evidence="1 4">
        <text>a uridine in RNA = a pseudouridine in RNA</text>
        <dbReference type="Rhea" id="RHEA:48348"/>
        <dbReference type="Rhea" id="RHEA-COMP:12068"/>
        <dbReference type="Rhea" id="RHEA-COMP:12069"/>
        <dbReference type="ChEBI" id="CHEBI:65314"/>
        <dbReference type="ChEBI" id="CHEBI:65315"/>
    </reaction>
</comment>
<dbReference type="InterPro" id="IPR020103">
    <property type="entry name" value="PsdUridine_synth_cat_dom_sf"/>
</dbReference>
<evidence type="ECO:0000256" key="2">
    <source>
        <dbReference type="ARBA" id="ARBA00010876"/>
    </source>
</evidence>
<dbReference type="OrthoDB" id="9773999at2"/>
<gene>
    <name evidence="6" type="ORF">D3P09_05500</name>
</gene>
<evidence type="ECO:0000313" key="6">
    <source>
        <dbReference type="EMBL" id="RJX41429.1"/>
    </source>
</evidence>
<dbReference type="Proteomes" id="UP000267798">
    <property type="component" value="Unassembled WGS sequence"/>
</dbReference>
<evidence type="ECO:0000313" key="7">
    <source>
        <dbReference type="Proteomes" id="UP000267798"/>
    </source>
</evidence>
<sequence>MLDLERYTRRSGEWLLLDAASLQELYFSDKAEMPELEAGSHPHHVRQWLLASSLFPAKWINRLFSVGGIKWLDEGLGLLAFPATDTAKDKAYRHLVSRAASQSFLVPGVLYEDDYCLVLNKPAGMPVHAAYEGHAGTLDEAACRHMLAKHDPLPVRHIHRLDDDTSGPVLFAKNDLAQWKLDEAMRAKEIERIYVAALQGLLKRDKGTVDAPIGKDRHHAARRRVTPSGDAALTAYERIGQLDGLTIVRLRLETGRTHQIRVHMSHIGHPLVGDTLYGGSSRLLGHQALHGERLIFPHPLTGRIVDVQSPWPDWLKRLSGETRP</sequence>
<dbReference type="SUPFAM" id="SSF55120">
    <property type="entry name" value="Pseudouridine synthase"/>
    <property type="match status" value="1"/>
</dbReference>
<evidence type="ECO:0000256" key="4">
    <source>
        <dbReference type="RuleBase" id="RU362028"/>
    </source>
</evidence>